<organism evidence="1 2">
    <name type="scientific">Paraburkholderia kirstenboschensis</name>
    <dbReference type="NCBI Taxonomy" id="1245436"/>
    <lineage>
        <taxon>Bacteria</taxon>
        <taxon>Pseudomonadati</taxon>
        <taxon>Pseudomonadota</taxon>
        <taxon>Betaproteobacteria</taxon>
        <taxon>Burkholderiales</taxon>
        <taxon>Burkholderiaceae</taxon>
        <taxon>Paraburkholderia</taxon>
    </lineage>
</organism>
<dbReference type="Gene3D" id="3.40.190.10">
    <property type="entry name" value="Periplasmic binding protein-like II"/>
    <property type="match status" value="2"/>
</dbReference>
<dbReference type="SUPFAM" id="SSF53850">
    <property type="entry name" value="Periplasmic binding protein-like II"/>
    <property type="match status" value="1"/>
</dbReference>
<dbReference type="EMBL" id="CP136512">
    <property type="protein sequence ID" value="WOD15586.1"/>
    <property type="molecule type" value="Genomic_DNA"/>
</dbReference>
<accession>A0ABZ0EED6</accession>
<sequence>MSGLGHPIDMERAVICRKLRVHVLVFCVTGALLGSVAASADEVKVMISGAFASAYRALGPQFEQAAGETLVTVWGPAVGTAANAIPVRLARGEWADVLIVIGYALDDQVNAGKVVSGSKVDFARSAIGIAAREGAPKPDISSVDALRRTLLGAKSIVYPDDANGVYIGSELFRRLGIQEQMANRSRMIPSERVANVVANGEAEIGFQQIVELLPVDGVTVVGNLPAEVQRYTVFSGGISANAKNPAGAAALIRFLSSPDAAPAIEGTGLEPLTPKTSN</sequence>
<keyword evidence="2" id="KW-1185">Reference proteome</keyword>
<evidence type="ECO:0000313" key="2">
    <source>
        <dbReference type="Proteomes" id="UP001302652"/>
    </source>
</evidence>
<dbReference type="Proteomes" id="UP001302652">
    <property type="component" value="Chromosome 2"/>
</dbReference>
<protein>
    <submittedName>
        <fullName evidence="1">Substrate-binding domain-containing protein</fullName>
    </submittedName>
</protein>
<gene>
    <name evidence="1" type="ORF">RW095_20155</name>
</gene>
<evidence type="ECO:0000313" key="1">
    <source>
        <dbReference type="EMBL" id="WOD15586.1"/>
    </source>
</evidence>
<dbReference type="RefSeq" id="WP_317017907.1">
    <property type="nucleotide sequence ID" value="NZ_CP136512.1"/>
</dbReference>
<dbReference type="Pfam" id="PF13531">
    <property type="entry name" value="SBP_bac_11"/>
    <property type="match status" value="1"/>
</dbReference>
<dbReference type="PANTHER" id="PTHR30632">
    <property type="entry name" value="MOLYBDATE-BINDING PERIPLASMIC PROTEIN"/>
    <property type="match status" value="1"/>
</dbReference>
<proteinExistence type="predicted"/>
<dbReference type="PANTHER" id="PTHR30632:SF11">
    <property type="entry name" value="BLR4797 PROTEIN"/>
    <property type="match status" value="1"/>
</dbReference>
<dbReference type="InterPro" id="IPR050682">
    <property type="entry name" value="ModA/WtpA"/>
</dbReference>
<name>A0ABZ0EED6_9BURK</name>
<reference evidence="1 2" key="1">
    <citation type="submission" date="2023-10" db="EMBL/GenBank/DDBJ databases">
        <title>Surface-active antibiotics is a multifunctional adaptation for post-fire microbes.</title>
        <authorList>
            <person name="Liu M.D."/>
            <person name="Du Y."/>
            <person name="Koupaei S.K."/>
            <person name="Kim N.R."/>
            <person name="Zhang W."/>
            <person name="Traxler M.F."/>
        </authorList>
    </citation>
    <scope>NUCLEOTIDE SEQUENCE [LARGE SCALE GENOMIC DNA]</scope>
    <source>
        <strain evidence="1 2">F3</strain>
    </source>
</reference>